<feature type="domain" description="Aminotransferase class I/classII large" evidence="1">
    <location>
        <begin position="55"/>
        <end position="437"/>
    </location>
</feature>
<dbReference type="EMBL" id="KZ613970">
    <property type="protein sequence ID" value="PMD29985.1"/>
    <property type="molecule type" value="Genomic_DNA"/>
</dbReference>
<dbReference type="InterPro" id="IPR004839">
    <property type="entry name" value="Aminotransferase_I/II_large"/>
</dbReference>
<reference evidence="2 3" key="1">
    <citation type="submission" date="2016-04" db="EMBL/GenBank/DDBJ databases">
        <title>A degradative enzymes factory behind the ericoid mycorrhizal symbiosis.</title>
        <authorList>
            <consortium name="DOE Joint Genome Institute"/>
            <person name="Martino E."/>
            <person name="Morin E."/>
            <person name="Grelet G."/>
            <person name="Kuo A."/>
            <person name="Kohler A."/>
            <person name="Daghino S."/>
            <person name="Barry K."/>
            <person name="Choi C."/>
            <person name="Cichocki N."/>
            <person name="Clum A."/>
            <person name="Copeland A."/>
            <person name="Hainaut M."/>
            <person name="Haridas S."/>
            <person name="Labutti K."/>
            <person name="Lindquist E."/>
            <person name="Lipzen A."/>
            <person name="Khouja H.-R."/>
            <person name="Murat C."/>
            <person name="Ohm R."/>
            <person name="Olson A."/>
            <person name="Spatafora J."/>
            <person name="Veneault-Fourrey C."/>
            <person name="Henrissat B."/>
            <person name="Grigoriev I."/>
            <person name="Martin F."/>
            <person name="Perotto S."/>
        </authorList>
    </citation>
    <scope>NUCLEOTIDE SEQUENCE [LARGE SCALE GENOMIC DNA]</scope>
    <source>
        <strain evidence="2 3">F</strain>
    </source>
</reference>
<dbReference type="FunFam" id="3.40.640.10:FF:000080">
    <property type="entry name" value="Aminotransferase, putative"/>
    <property type="match status" value="1"/>
</dbReference>
<dbReference type="PANTHER" id="PTHR42858">
    <property type="entry name" value="AMINOTRANSFERASE"/>
    <property type="match status" value="1"/>
</dbReference>
<dbReference type="InterPro" id="IPR015422">
    <property type="entry name" value="PyrdxlP-dep_Trfase_small"/>
</dbReference>
<dbReference type="AlphaFoldDB" id="A0A2J6QUP8"/>
<evidence type="ECO:0000259" key="1">
    <source>
        <dbReference type="Pfam" id="PF00155"/>
    </source>
</evidence>
<dbReference type="GO" id="GO:0030170">
    <property type="term" value="F:pyridoxal phosphate binding"/>
    <property type="evidence" value="ECO:0007669"/>
    <property type="project" value="InterPro"/>
</dbReference>
<keyword evidence="2" id="KW-0808">Transferase</keyword>
<dbReference type="GO" id="GO:0047536">
    <property type="term" value="F:2-aminoadipate transaminase activity"/>
    <property type="evidence" value="ECO:0007669"/>
    <property type="project" value="TreeGrafter"/>
</dbReference>
<evidence type="ECO:0000313" key="3">
    <source>
        <dbReference type="Proteomes" id="UP000235786"/>
    </source>
</evidence>
<keyword evidence="3" id="KW-1185">Reference proteome</keyword>
<proteinExistence type="predicted"/>
<sequence length="600" mass="66240">MTSTSPSGVSLPQPQKQKQINLLRGWPNPSLLPTPLIASASNQALSNPAVATPGLLYGPDPGYQPLREEIAGWMGRFYGRGGERGEAERICITGGASQNLACVLQVYSDSVKTRVWMVAPCYFLACRIFGDSGLTVRGVGEGSEGVDLEGLERGLREWDEELKRDGERKALKQPRPWSKIYRNIIYCVPTFSNPSGKTMTLSCRQKLVQLARKYDALIVTDDVYDCLQWPTSSKSSTTSLSKAILPRLVDIDRTLEPVPGSESFGNSMSNGSFSKIAGPGVRTGWAEATPKFVYGLSQCGSSRSGGAPSQLVATMMAELLRSGELERHIKEVLNPAYEKRYGIMMRAIQKYLEPLGIRSGEVAADGRDIFGGYFLWLELPLSVSAETVADRAKVEENLIVAPGYIFEVENDQSIKFPNSLRLCFAWEGEAYLEDGIARLARVVEKIPNQKAKSSTSRYPRDLLENYSKIPKTEINVHLEEVRSDAWNHYPYPSIGLFICLDLGLSGDDLPKDDPSNPSATEAISSTYSSILQKLKNGGRFLDVGCMFAQDLRKLVYDGAPPSSVYGTDLRGDYFEYGYKLFRDEAMVPRDQFIAADILDS</sequence>
<dbReference type="InterPro" id="IPR015421">
    <property type="entry name" value="PyrdxlP-dep_Trfase_major"/>
</dbReference>
<dbReference type="Gene3D" id="3.40.640.10">
    <property type="entry name" value="Type I PLP-dependent aspartate aminotransferase-like (Major domain)"/>
    <property type="match status" value="1"/>
</dbReference>
<dbReference type="Gene3D" id="3.90.1150.10">
    <property type="entry name" value="Aspartate Aminotransferase, domain 1"/>
    <property type="match status" value="1"/>
</dbReference>
<protein>
    <submittedName>
        <fullName evidence="2">PLP-dependent transferase</fullName>
    </submittedName>
</protein>
<dbReference type="SUPFAM" id="SSF53383">
    <property type="entry name" value="PLP-dependent transferases"/>
    <property type="match status" value="1"/>
</dbReference>
<dbReference type="PANTHER" id="PTHR42858:SF1">
    <property type="entry name" value="LD15494P"/>
    <property type="match status" value="1"/>
</dbReference>
<dbReference type="CDD" id="cd00609">
    <property type="entry name" value="AAT_like"/>
    <property type="match status" value="1"/>
</dbReference>
<name>A0A2J6QUP8_HYAVF</name>
<dbReference type="OrthoDB" id="7042322at2759"/>
<organism evidence="2 3">
    <name type="scientific">Hyaloscypha variabilis (strain UAMH 11265 / GT02V1 / F)</name>
    <name type="common">Meliniomyces variabilis</name>
    <dbReference type="NCBI Taxonomy" id="1149755"/>
    <lineage>
        <taxon>Eukaryota</taxon>
        <taxon>Fungi</taxon>
        <taxon>Dikarya</taxon>
        <taxon>Ascomycota</taxon>
        <taxon>Pezizomycotina</taxon>
        <taxon>Leotiomycetes</taxon>
        <taxon>Helotiales</taxon>
        <taxon>Hyaloscyphaceae</taxon>
        <taxon>Hyaloscypha</taxon>
        <taxon>Hyaloscypha variabilis</taxon>
    </lineage>
</organism>
<gene>
    <name evidence="2" type="ORF">L207DRAFT_538438</name>
</gene>
<dbReference type="Pfam" id="PF00155">
    <property type="entry name" value="Aminotran_1_2"/>
    <property type="match status" value="1"/>
</dbReference>
<evidence type="ECO:0000313" key="2">
    <source>
        <dbReference type="EMBL" id="PMD29985.1"/>
    </source>
</evidence>
<dbReference type="Proteomes" id="UP000235786">
    <property type="component" value="Unassembled WGS sequence"/>
</dbReference>
<dbReference type="STRING" id="1149755.A0A2J6QUP8"/>
<accession>A0A2J6QUP8</accession>
<dbReference type="InterPro" id="IPR015424">
    <property type="entry name" value="PyrdxlP-dep_Trfase"/>
</dbReference>